<dbReference type="Gene3D" id="4.10.320.10">
    <property type="entry name" value="E3-binding domain"/>
    <property type="match status" value="1"/>
</dbReference>
<evidence type="ECO:0000256" key="2">
    <source>
        <dbReference type="ARBA" id="ARBA00007317"/>
    </source>
</evidence>
<evidence type="ECO:0000256" key="5">
    <source>
        <dbReference type="ARBA" id="ARBA00023128"/>
    </source>
</evidence>
<feature type="domain" description="Lipoyl-binding" evidence="10">
    <location>
        <begin position="19"/>
        <end position="95"/>
    </location>
</feature>
<dbReference type="PANTHER" id="PTHR23151:SF82">
    <property type="entry name" value="PYRUVATE DEHYDROGENASE COMPLEX PROTEIN X COMPONENT, MITOCHONDRIAL"/>
    <property type="match status" value="1"/>
</dbReference>
<comment type="subcellular location">
    <subcellularLocation>
        <location evidence="1">Mitochondrion matrix</location>
    </subcellularLocation>
</comment>
<dbReference type="InterPro" id="IPR000089">
    <property type="entry name" value="Biotin_lipoyl"/>
</dbReference>
<reference evidence="12 13" key="1">
    <citation type="submission" date="2019-07" db="EMBL/GenBank/DDBJ databases">
        <title>Genome assembly of two rare yeast pathogens: Diutina rugosa and Trichomonascus ciferrii.</title>
        <authorList>
            <person name="Mixao V."/>
            <person name="Saus E."/>
            <person name="Hansen A."/>
            <person name="Lass-Flor C."/>
            <person name="Gabaldon T."/>
        </authorList>
    </citation>
    <scope>NUCLEOTIDE SEQUENCE [LARGE SCALE GENOMIC DNA]</scope>
    <source>
        <strain evidence="12 13">CBS 613</strain>
    </source>
</reference>
<dbReference type="OMA" id="NRFEVYD"/>
<dbReference type="SUPFAM" id="SSF47005">
    <property type="entry name" value="Peripheral subunit-binding domain of 2-oxo acid dehydrogenase complex"/>
    <property type="match status" value="1"/>
</dbReference>
<dbReference type="PROSITE" id="PS51826">
    <property type="entry name" value="PSBD"/>
    <property type="match status" value="1"/>
</dbReference>
<feature type="compositionally biased region" description="Low complexity" evidence="9">
    <location>
        <begin position="239"/>
        <end position="260"/>
    </location>
</feature>
<dbReference type="AlphaFoldDB" id="A0A642UR76"/>
<evidence type="ECO:0000256" key="9">
    <source>
        <dbReference type="SAM" id="MobiDB-lite"/>
    </source>
</evidence>
<evidence type="ECO:0000259" key="11">
    <source>
        <dbReference type="PROSITE" id="PS51826"/>
    </source>
</evidence>
<dbReference type="InterPro" id="IPR011053">
    <property type="entry name" value="Single_hybrid_motif"/>
</dbReference>
<feature type="region of interest" description="Disordered" evidence="9">
    <location>
        <begin position="231"/>
        <end position="266"/>
    </location>
</feature>
<dbReference type="CDD" id="cd06849">
    <property type="entry name" value="lipoyl_domain"/>
    <property type="match status" value="1"/>
</dbReference>
<organism evidence="12 13">
    <name type="scientific">Diutina rugosa</name>
    <name type="common">Yeast</name>
    <name type="synonym">Candida rugosa</name>
    <dbReference type="NCBI Taxonomy" id="5481"/>
    <lineage>
        <taxon>Eukaryota</taxon>
        <taxon>Fungi</taxon>
        <taxon>Dikarya</taxon>
        <taxon>Ascomycota</taxon>
        <taxon>Saccharomycotina</taxon>
        <taxon>Pichiomycetes</taxon>
        <taxon>Debaryomycetaceae</taxon>
        <taxon>Diutina</taxon>
    </lineage>
</organism>
<sequence length="433" mass="45891">MLSRVLRRQFGLSRQLLAAQVFKMPAMSPTMTEGGIVNWKVAPGDKFNAGDVLLEVETDKATIDVEASDDGQMFEILKKDGDKGIPVGEPIAFLAEPEDDLSTLEKPEVEHVQTSSPAKEEPAKSEPAKSESAPKSESKSSKSQNDSNGSKVVQKANPKQTLLPSVEGLLVQNNITHDQALESIPATGPNGRILKGDVLAYLGLIPKDAPAQIAEYVASKEHLDLSNIVPAQAKDAKSGSETSTTGPTTAEEAKGGAKSAPAPPKPLNKLRFSFKAGLGEATPAEFEYQVSNAINRAKVVAYSTEFPEYVTFGPIGSTPASADAIFDELLIPAPTVDRFKVQQVSIDFVKPTAAAAVAPSRAAPVSLFDELVSSPVATRIAPPTVATELSAKVSFTIQFDEKLIDSKKLVDAFANSVIDQVVASDIIVEQLSA</sequence>
<dbReference type="InterPro" id="IPR045257">
    <property type="entry name" value="E2/Pdx1"/>
</dbReference>
<evidence type="ECO:0000313" key="12">
    <source>
        <dbReference type="EMBL" id="KAA8903798.1"/>
    </source>
</evidence>
<dbReference type="RefSeq" id="XP_034013004.1">
    <property type="nucleotide sequence ID" value="XM_034154948.1"/>
</dbReference>
<keyword evidence="13" id="KW-1185">Reference proteome</keyword>
<evidence type="ECO:0000256" key="8">
    <source>
        <dbReference type="ARBA" id="ARBA00083110"/>
    </source>
</evidence>
<dbReference type="Proteomes" id="UP000449547">
    <property type="component" value="Unassembled WGS sequence"/>
</dbReference>
<protein>
    <recommendedName>
        <fullName evidence="8">Dihydrolipoamide dehydrogenase-binding protein of pyruvate dehydrogenase complex</fullName>
    </recommendedName>
</protein>
<dbReference type="FunFam" id="2.40.50.100:FF:000010">
    <property type="entry name" value="Acetyltransferase component of pyruvate dehydrogenase complex"/>
    <property type="match status" value="1"/>
</dbReference>
<dbReference type="InterPro" id="IPR003016">
    <property type="entry name" value="2-oxoA_DH_lipoyl-BS"/>
</dbReference>
<name>A0A642UR76_DIURU</name>
<comment type="function">
    <text evidence="6">Required for anchoring dihydrolipoamide dehydrogenase (E3) to the dihydrolipoamide transacetylase (E2) core of the pyruvate dehydrogenase complexes of eukaryotes. This specific binding is essential for a functional PDH complex.</text>
</comment>
<evidence type="ECO:0000256" key="3">
    <source>
        <dbReference type="ARBA" id="ARBA00022823"/>
    </source>
</evidence>
<dbReference type="EMBL" id="SWFT01000066">
    <property type="protein sequence ID" value="KAA8903798.1"/>
    <property type="molecule type" value="Genomic_DNA"/>
</dbReference>
<dbReference type="FunFam" id="4.10.320.10:FF:000017">
    <property type="entry name" value="Pyruvate dehydrogenase complex protein X component, mitochondrial"/>
    <property type="match status" value="1"/>
</dbReference>
<feature type="compositionally biased region" description="Polar residues" evidence="9">
    <location>
        <begin position="144"/>
        <end position="159"/>
    </location>
</feature>
<dbReference type="GO" id="GO:0005759">
    <property type="term" value="C:mitochondrial matrix"/>
    <property type="evidence" value="ECO:0007669"/>
    <property type="project" value="UniProtKB-SubCell"/>
</dbReference>
<dbReference type="InterPro" id="IPR036625">
    <property type="entry name" value="E3-bd_dom_sf"/>
</dbReference>
<dbReference type="GO" id="GO:0006086">
    <property type="term" value="P:pyruvate decarboxylation to acetyl-CoA"/>
    <property type="evidence" value="ECO:0007669"/>
    <property type="project" value="InterPro"/>
</dbReference>
<dbReference type="OrthoDB" id="202158at2759"/>
<dbReference type="Pfam" id="PF02817">
    <property type="entry name" value="E3_binding"/>
    <property type="match status" value="1"/>
</dbReference>
<keyword evidence="4" id="KW-0809">Transit peptide</keyword>
<proteinExistence type="inferred from homology"/>
<dbReference type="PROSITE" id="PS50968">
    <property type="entry name" value="BIOTINYL_LIPOYL"/>
    <property type="match status" value="1"/>
</dbReference>
<dbReference type="PANTHER" id="PTHR23151">
    <property type="entry name" value="DIHYDROLIPOAMIDE ACETYL/SUCCINYL-TRANSFERASE-RELATED"/>
    <property type="match status" value="1"/>
</dbReference>
<dbReference type="PROSITE" id="PS00189">
    <property type="entry name" value="LIPOYL"/>
    <property type="match status" value="1"/>
</dbReference>
<keyword evidence="5" id="KW-0496">Mitochondrion</keyword>
<dbReference type="VEuPathDB" id="FungiDB:DIURU_002310"/>
<comment type="subunit">
    <text evidence="7">Eukaryotic pyruvate dehydrogenase (PDH) complexes are organized as a core consisting of the oligomeric dihydrolipoamide acetyl-transferase (E2), around which are arranged multiple copies of pyruvate dehydrogenase (E1), dihydrolipoamide dehydrogenase (E3) and protein X (E3BP) bound by non-covalent bonds.</text>
</comment>
<comment type="similarity">
    <text evidence="2">Belongs to the 2-oxoacid dehydrogenase family.</text>
</comment>
<evidence type="ECO:0000313" key="13">
    <source>
        <dbReference type="Proteomes" id="UP000449547"/>
    </source>
</evidence>
<dbReference type="InterPro" id="IPR004167">
    <property type="entry name" value="PSBD"/>
</dbReference>
<dbReference type="GO" id="GO:0004742">
    <property type="term" value="F:dihydrolipoyllysine-residue acetyltransferase activity"/>
    <property type="evidence" value="ECO:0007669"/>
    <property type="project" value="TreeGrafter"/>
</dbReference>
<evidence type="ECO:0000259" key="10">
    <source>
        <dbReference type="PROSITE" id="PS50968"/>
    </source>
</evidence>
<comment type="caution">
    <text evidence="12">The sequence shown here is derived from an EMBL/GenBank/DDBJ whole genome shotgun (WGS) entry which is preliminary data.</text>
</comment>
<evidence type="ECO:0000256" key="1">
    <source>
        <dbReference type="ARBA" id="ARBA00004305"/>
    </source>
</evidence>
<accession>A0A642UR76</accession>
<evidence type="ECO:0000256" key="6">
    <source>
        <dbReference type="ARBA" id="ARBA00059875"/>
    </source>
</evidence>
<keyword evidence="3" id="KW-0450">Lipoyl</keyword>
<feature type="domain" description="Peripheral subunit-binding (PSBD)" evidence="11">
    <location>
        <begin position="161"/>
        <end position="202"/>
    </location>
</feature>
<dbReference type="Pfam" id="PF00364">
    <property type="entry name" value="Biotin_lipoyl"/>
    <property type="match status" value="1"/>
</dbReference>
<feature type="compositionally biased region" description="Basic and acidic residues" evidence="9">
    <location>
        <begin position="118"/>
        <end position="140"/>
    </location>
</feature>
<dbReference type="GO" id="GO:0045254">
    <property type="term" value="C:pyruvate dehydrogenase complex"/>
    <property type="evidence" value="ECO:0007669"/>
    <property type="project" value="InterPro"/>
</dbReference>
<dbReference type="Gene3D" id="2.40.50.100">
    <property type="match status" value="1"/>
</dbReference>
<evidence type="ECO:0000256" key="4">
    <source>
        <dbReference type="ARBA" id="ARBA00022946"/>
    </source>
</evidence>
<dbReference type="SUPFAM" id="SSF51230">
    <property type="entry name" value="Single hybrid motif"/>
    <property type="match status" value="1"/>
</dbReference>
<evidence type="ECO:0000256" key="7">
    <source>
        <dbReference type="ARBA" id="ARBA00065810"/>
    </source>
</evidence>
<feature type="region of interest" description="Disordered" evidence="9">
    <location>
        <begin position="96"/>
        <end position="159"/>
    </location>
</feature>
<gene>
    <name evidence="12" type="ORF">DIURU_002310</name>
</gene>
<dbReference type="GeneID" id="54780961"/>